<feature type="transmembrane region" description="Helical" evidence="1">
    <location>
        <begin position="964"/>
        <end position="983"/>
    </location>
</feature>
<evidence type="ECO:0000313" key="3">
    <source>
        <dbReference type="EMBL" id="WNY50333.1"/>
    </source>
</evidence>
<proteinExistence type="predicted"/>
<keyword evidence="1" id="KW-0472">Membrane</keyword>
<sequence>MGIHIRFSLRKLAVGLVPVAFLFLTHQFTLSAKAEMLSALEGEAVQVENGLVPHTIEIIEEAEEEQENDGALTGLNVLVGSDNLAQASENEVAPSEQENELLEPNVDQLLDPTSIEIHADLETMVIPEHEDSSHPSNLPVAVQKDVVEQPISLYTSEDGQYREIIWAQGITPPSMGQGGDFKKEVTGEFIEYTMPYEAGKGYYDANKSLDASLEDLNLCFAAVSSNMLHWWLEQNGPYVQRFIEEKYSSAENQQDYPLTDVRRYPNSFEDQQNSRIFNLFKTYYGHRLNGFVSDALVDLFINGYSPKNHGGVNLENPDLVPDKRGGFFHEVFHEKKLTDRMFSGDYRYFGNLVRTNLENQSLLGLSYRTFGTTTHIVTVWGAEYDDKGQIRAVYITDSDDQHGPIGLKRMGITQDTSGNPRLNNNVVRNSFGSNLDYVHTINLGRKHWETYFNGLEDEKQTARQKLSEAKLVLHQAIRDQEGFSEKEERSYIALIEETYLEGLEQINQVREKQVLTEVLQSALQSLQELAQEQLVAKSTSVFRLLPVGELTAKGPSLRYNLPVGQLSVKGSSVSHSLPVGEIFAKGSSVSHSLPVGELFVKGSSVSHSLPVGEISVKGSSVSHSLPVGEISVKGSSVSHSLPVGEIFAKGSSVSHSLPVGELFVKGSSVSHSLPVGELFVKGPSVSHSLPVGEISVKGSSVSHSLPVGELSVKGPSISHSLPVGEIFSKGSSVSHSLPVGELFVKGPSVSHSLPVGELFVKGSSVSHSLPVGEISVKGSSVSHSLPVGEIFSKGSSVSHSLPVGELFVKGPSVSHSLPVGELFVKGSSVSHSLPVGELSIKGPSVSLLPEKVLVVDLVGLKEWSVESEESWLGTQQVETIHSDRNILTSLIDEPVGNQMKAEGEPHALDYSSEVMLEEGIAETKKVDTSENDLSSKQKEEHFGLATAKELLRTVMAGENELVSLPNLVVIVLLVTTIISYWLLASSILKRD</sequence>
<dbReference type="Pfam" id="PF09028">
    <property type="entry name" value="Mac-1"/>
    <property type="match status" value="1"/>
</dbReference>
<dbReference type="EMBL" id="CP118735">
    <property type="protein sequence ID" value="WNY50333.1"/>
    <property type="molecule type" value="Genomic_DNA"/>
</dbReference>
<evidence type="ECO:0000256" key="1">
    <source>
        <dbReference type="SAM" id="Phobius"/>
    </source>
</evidence>
<dbReference type="KEGG" id="sins:PW252_07055"/>
<protein>
    <submittedName>
        <fullName evidence="3">IdeS/Mac family cysteine endopeptidase</fullName>
        <ecNumber evidence="3">3.4.22.-</ecNumber>
    </submittedName>
</protein>
<name>A0AA96VLP4_9STRE</name>
<evidence type="ECO:0000259" key="2">
    <source>
        <dbReference type="Pfam" id="PF09028"/>
    </source>
</evidence>
<gene>
    <name evidence="3" type="ORF">PW252_07055</name>
</gene>
<keyword evidence="3" id="KW-0378">Hydrolase</keyword>
<dbReference type="InterPro" id="IPR015117">
    <property type="entry name" value="IdeS"/>
</dbReference>
<dbReference type="GO" id="GO:0008233">
    <property type="term" value="F:peptidase activity"/>
    <property type="evidence" value="ECO:0007669"/>
    <property type="project" value="InterPro"/>
</dbReference>
<dbReference type="SUPFAM" id="SSF54001">
    <property type="entry name" value="Cysteine proteinases"/>
    <property type="match status" value="1"/>
</dbReference>
<keyword evidence="1" id="KW-1133">Transmembrane helix</keyword>
<feature type="domain" description="Ig protease IdeS" evidence="2">
    <location>
        <begin position="146"/>
        <end position="448"/>
    </location>
</feature>
<dbReference type="Gene3D" id="3.90.70.10">
    <property type="entry name" value="Cysteine proteinases"/>
    <property type="match status" value="1"/>
</dbReference>
<keyword evidence="1" id="KW-0812">Transmembrane</keyword>
<dbReference type="InterPro" id="IPR038765">
    <property type="entry name" value="Papain-like_cys_pep_sf"/>
</dbReference>
<dbReference type="EC" id="3.4.22.-" evidence="3"/>
<dbReference type="AlphaFoldDB" id="A0AA96VLP4"/>
<reference evidence="3" key="1">
    <citation type="submission" date="2023-02" db="EMBL/GenBank/DDBJ databases">
        <title>Streptococcus sp. Genome Sequencing and Assembly.</title>
        <authorList>
            <person name="Shore S.M."/>
            <person name="Nicholson T.L."/>
        </authorList>
    </citation>
    <scope>NUCLEOTIDE SEQUENCE</scope>
    <source>
        <strain evidence="3">29887</strain>
    </source>
</reference>
<dbReference type="RefSeq" id="WP_248048893.1">
    <property type="nucleotide sequence ID" value="NZ_CP118735.1"/>
</dbReference>
<accession>A0AA96VLP4</accession>
<organism evidence="3">
    <name type="scientific">Streptococcus iners</name>
    <dbReference type="NCBI Taxonomy" id="3028084"/>
    <lineage>
        <taxon>Bacteria</taxon>
        <taxon>Bacillati</taxon>
        <taxon>Bacillota</taxon>
        <taxon>Bacilli</taxon>
        <taxon>Lactobacillales</taxon>
        <taxon>Streptococcaceae</taxon>
        <taxon>Streptococcus</taxon>
    </lineage>
</organism>